<reference evidence="1 2" key="1">
    <citation type="submission" date="2018-10" db="EMBL/GenBank/DDBJ databases">
        <title>Aeromicrobium sp. 9W16Y-2 whole genome shotgun sequence.</title>
        <authorList>
            <person name="Li F."/>
        </authorList>
    </citation>
    <scope>NUCLEOTIDE SEQUENCE [LARGE SCALE GENOMIC DNA]</scope>
    <source>
        <strain evidence="1 2">9W16Y-2</strain>
    </source>
</reference>
<dbReference type="Proteomes" id="UP000282515">
    <property type="component" value="Unassembled WGS sequence"/>
</dbReference>
<accession>A0A3L8PJM1</accession>
<organism evidence="1 2">
    <name type="scientific">Aeromicrobium phragmitis</name>
    <dbReference type="NCBI Taxonomy" id="2478914"/>
    <lineage>
        <taxon>Bacteria</taxon>
        <taxon>Bacillati</taxon>
        <taxon>Actinomycetota</taxon>
        <taxon>Actinomycetes</taxon>
        <taxon>Propionibacteriales</taxon>
        <taxon>Nocardioidaceae</taxon>
        <taxon>Aeromicrobium</taxon>
    </lineage>
</organism>
<proteinExistence type="predicted"/>
<keyword evidence="1" id="KW-0808">Transferase</keyword>
<dbReference type="SUPFAM" id="SSF55961">
    <property type="entry name" value="Bet v1-like"/>
    <property type="match status" value="1"/>
</dbReference>
<dbReference type="InterPro" id="IPR019587">
    <property type="entry name" value="Polyketide_cyclase/dehydratase"/>
</dbReference>
<evidence type="ECO:0000313" key="2">
    <source>
        <dbReference type="Proteomes" id="UP000282515"/>
    </source>
</evidence>
<keyword evidence="2" id="KW-1185">Reference proteome</keyword>
<dbReference type="EMBL" id="RDBF01000012">
    <property type="protein sequence ID" value="RLV54969.1"/>
    <property type="molecule type" value="Genomic_DNA"/>
</dbReference>
<comment type="caution">
    <text evidence="1">The sequence shown here is derived from an EMBL/GenBank/DDBJ whole genome shotgun (WGS) entry which is preliminary data.</text>
</comment>
<dbReference type="Gene3D" id="3.30.530.20">
    <property type="match status" value="1"/>
</dbReference>
<dbReference type="InterPro" id="IPR023393">
    <property type="entry name" value="START-like_dom_sf"/>
</dbReference>
<dbReference type="OrthoDB" id="6624781at2"/>
<name>A0A3L8PJM1_9ACTN</name>
<dbReference type="Pfam" id="PF10604">
    <property type="entry name" value="Polyketide_cyc2"/>
    <property type="match status" value="1"/>
</dbReference>
<gene>
    <name evidence="1" type="ORF">D9V41_14235</name>
</gene>
<dbReference type="GO" id="GO:0016740">
    <property type="term" value="F:transferase activity"/>
    <property type="evidence" value="ECO:0007669"/>
    <property type="project" value="UniProtKB-KW"/>
</dbReference>
<dbReference type="AlphaFoldDB" id="A0A3L8PJM1"/>
<sequence length="151" mass="16565">MDGNIVSVERVIAAPPETIFALLADAGRHSAFDGSGTVHGVKGDSRPLRLGSRFGMSMKWGVPYTTVNEVVAFEPGSTIAWKTTALGGVIGGRVWKYELMPVEGGTHVRESWDIGQDRQRTLLRHSFMPERTRRAMQATLERLAQLVEKSG</sequence>
<protein>
    <submittedName>
        <fullName evidence="1">Dimethyladenosine transferase</fullName>
    </submittedName>
</protein>
<evidence type="ECO:0000313" key="1">
    <source>
        <dbReference type="EMBL" id="RLV54969.1"/>
    </source>
</evidence>